<evidence type="ECO:0008006" key="7">
    <source>
        <dbReference type="Google" id="ProtNLM"/>
    </source>
</evidence>
<keyword evidence="4" id="KW-0677">Repeat</keyword>
<evidence type="ECO:0000256" key="3">
    <source>
        <dbReference type="ARBA" id="ARBA00022679"/>
    </source>
</evidence>
<evidence type="ECO:0000256" key="2">
    <source>
        <dbReference type="ARBA" id="ARBA00022602"/>
    </source>
</evidence>
<reference evidence="5" key="1">
    <citation type="submission" date="2020-01" db="EMBL/GenBank/DDBJ databases">
        <authorList>
            <consortium name="DOE Joint Genome Institute"/>
            <person name="Haridas S."/>
            <person name="Albert R."/>
            <person name="Binder M."/>
            <person name="Bloem J."/>
            <person name="Labutti K."/>
            <person name="Salamov A."/>
            <person name="Andreopoulos B."/>
            <person name="Baker S.E."/>
            <person name="Barry K."/>
            <person name="Bills G."/>
            <person name="Bluhm B.H."/>
            <person name="Cannon C."/>
            <person name="Castanera R."/>
            <person name="Culley D.E."/>
            <person name="Daum C."/>
            <person name="Ezra D."/>
            <person name="Gonzalez J.B."/>
            <person name="Henrissat B."/>
            <person name="Kuo A."/>
            <person name="Liang C."/>
            <person name="Lipzen A."/>
            <person name="Lutzoni F."/>
            <person name="Magnuson J."/>
            <person name="Mondo S."/>
            <person name="Nolan M."/>
            <person name="Ohm R."/>
            <person name="Pangilinan J."/>
            <person name="Park H.-J."/>
            <person name="Ramirez L."/>
            <person name="Alfaro M."/>
            <person name="Sun H."/>
            <person name="Tritt A."/>
            <person name="Yoshinaga Y."/>
            <person name="Zwiers L.-H."/>
            <person name="Turgeon B.G."/>
            <person name="Goodwin S.B."/>
            <person name="Spatafora J.W."/>
            <person name="Crous P.W."/>
            <person name="Grigoriev I.V."/>
        </authorList>
    </citation>
    <scope>NUCLEOTIDE SEQUENCE</scope>
    <source>
        <strain evidence="5">P77</strain>
    </source>
</reference>
<organism evidence="5 6">
    <name type="scientific">Decorospora gaudefroyi</name>
    <dbReference type="NCBI Taxonomy" id="184978"/>
    <lineage>
        <taxon>Eukaryota</taxon>
        <taxon>Fungi</taxon>
        <taxon>Dikarya</taxon>
        <taxon>Ascomycota</taxon>
        <taxon>Pezizomycotina</taxon>
        <taxon>Dothideomycetes</taxon>
        <taxon>Pleosporomycetidae</taxon>
        <taxon>Pleosporales</taxon>
        <taxon>Pleosporineae</taxon>
        <taxon>Pleosporaceae</taxon>
        <taxon>Decorospora</taxon>
    </lineage>
</organism>
<accession>A0A6A5KSF0</accession>
<name>A0A6A5KSF0_9PLEO</name>
<evidence type="ECO:0000256" key="1">
    <source>
        <dbReference type="ARBA" id="ARBA00006734"/>
    </source>
</evidence>
<dbReference type="Pfam" id="PF01239">
    <property type="entry name" value="PPTA"/>
    <property type="match status" value="1"/>
</dbReference>
<dbReference type="SUPFAM" id="SSF48439">
    <property type="entry name" value="Protein prenylyltransferase"/>
    <property type="match status" value="1"/>
</dbReference>
<dbReference type="OrthoDB" id="5358702at2759"/>
<dbReference type="PANTHER" id="PTHR11129:SF3">
    <property type="entry name" value="PROTEIN PRENYLTRANSFERASE ALPHA SUBUNIT REPEAT-CONTAINING PROTEIN 1"/>
    <property type="match status" value="1"/>
</dbReference>
<dbReference type="Gene3D" id="1.25.40.120">
    <property type="entry name" value="Protein prenylyltransferase"/>
    <property type="match status" value="1"/>
</dbReference>
<dbReference type="PANTHER" id="PTHR11129">
    <property type="entry name" value="PROTEIN FARNESYLTRANSFERASE ALPHA SUBUNIT/RAB GERANYLGERANYL TRANSFERASE ALPHA SUBUNIT"/>
    <property type="match status" value="1"/>
</dbReference>
<keyword evidence="6" id="KW-1185">Reference proteome</keyword>
<gene>
    <name evidence="5" type="ORF">BDW02DRAFT_229015</name>
</gene>
<protein>
    <recommendedName>
        <fullName evidence="7">Protein prenylyltransferase</fullName>
    </recommendedName>
</protein>
<dbReference type="GO" id="GO:0008318">
    <property type="term" value="F:protein prenyltransferase activity"/>
    <property type="evidence" value="ECO:0007669"/>
    <property type="project" value="InterPro"/>
</dbReference>
<dbReference type="GO" id="GO:0005737">
    <property type="term" value="C:cytoplasm"/>
    <property type="evidence" value="ECO:0007669"/>
    <property type="project" value="TreeGrafter"/>
</dbReference>
<keyword evidence="2" id="KW-0637">Prenyltransferase</keyword>
<comment type="similarity">
    <text evidence="1">Belongs to the protein prenyltransferase subunit alpha family.</text>
</comment>
<dbReference type="EMBL" id="ML975246">
    <property type="protein sequence ID" value="KAF1839147.1"/>
    <property type="molecule type" value="Genomic_DNA"/>
</dbReference>
<dbReference type="Proteomes" id="UP000800040">
    <property type="component" value="Unassembled WGS sequence"/>
</dbReference>
<evidence type="ECO:0000313" key="5">
    <source>
        <dbReference type="EMBL" id="KAF1839147.1"/>
    </source>
</evidence>
<evidence type="ECO:0000313" key="6">
    <source>
        <dbReference type="Proteomes" id="UP000800040"/>
    </source>
</evidence>
<dbReference type="InterPro" id="IPR002088">
    <property type="entry name" value="Prenyl_trans_a"/>
</dbReference>
<evidence type="ECO:0000256" key="4">
    <source>
        <dbReference type="ARBA" id="ARBA00022737"/>
    </source>
</evidence>
<dbReference type="AlphaFoldDB" id="A0A6A5KSF0"/>
<sequence>MASGDSQKTELQKRAYESLSKYFQEHEDEVIEIEILPPAIQPPEGVLMQDGLSLGVPKKVLALAYLEARQRFFDNRTSGLSSPIAKTLQATKIMLLFDPEHLTAANFRKRVLSHLEAGYGLYAETPYHQALRQELCFLNSVLTSPLHRQSKSPTLWYHRSGIVDSLVLIEFSGASDDQKAAFWRGELTAVFKSGEQHPKNYHAWQYARRLMHKIENLGSDEDFAHRVKDWCCRHPSDVSGWSFLLYLTARLQSTSSRHDLVADVVNYAITLGSEQESLWVFIRTVLAQEMLIEKHTALYQTLQNYGKSLETASKRPEISARVHSALTWIETHRPATVINTPGLAR</sequence>
<keyword evidence="3" id="KW-0808">Transferase</keyword>
<proteinExistence type="inferred from homology"/>